<organism evidence="1 2">
    <name type="scientific">Vibrio fortis</name>
    <dbReference type="NCBI Taxonomy" id="212667"/>
    <lineage>
        <taxon>Bacteria</taxon>
        <taxon>Pseudomonadati</taxon>
        <taxon>Pseudomonadota</taxon>
        <taxon>Gammaproteobacteria</taxon>
        <taxon>Vibrionales</taxon>
        <taxon>Vibrionaceae</taxon>
        <taxon>Vibrio</taxon>
    </lineage>
</organism>
<proteinExistence type="predicted"/>
<protein>
    <recommendedName>
        <fullName evidence="3">DUF3024 domain-containing protein</fullName>
    </recommendedName>
</protein>
<dbReference type="Proteomes" id="UP000027219">
    <property type="component" value="Unassembled WGS sequence"/>
</dbReference>
<evidence type="ECO:0008006" key="3">
    <source>
        <dbReference type="Google" id="ProtNLM"/>
    </source>
</evidence>
<keyword evidence="2" id="KW-1185">Reference proteome</keyword>
<evidence type="ECO:0000313" key="1">
    <source>
        <dbReference type="EMBL" id="KDN27518.1"/>
    </source>
</evidence>
<dbReference type="Pfam" id="PF11225">
    <property type="entry name" value="DUF3024"/>
    <property type="match status" value="1"/>
</dbReference>
<dbReference type="InterPro" id="IPR021388">
    <property type="entry name" value="DUF3024"/>
</dbReference>
<comment type="caution">
    <text evidence="1">The sequence shown here is derived from an EMBL/GenBank/DDBJ whole genome shotgun (WGS) entry which is preliminary data.</text>
</comment>
<dbReference type="RefSeq" id="WP_032552886.1">
    <property type="nucleotide sequence ID" value="NZ_JFFR01000027.1"/>
</dbReference>
<evidence type="ECO:0000313" key="2">
    <source>
        <dbReference type="Proteomes" id="UP000027219"/>
    </source>
</evidence>
<reference evidence="1 2" key="1">
    <citation type="submission" date="2014-02" db="EMBL/GenBank/DDBJ databases">
        <title>Vibrio fortis Dalian14 Genome Sequencing.</title>
        <authorList>
            <person name="Wang Y."/>
            <person name="Song L."/>
            <person name="Liu G."/>
            <person name="Ding J."/>
        </authorList>
    </citation>
    <scope>NUCLEOTIDE SEQUENCE [LARGE SCALE GENOMIC DNA]</scope>
    <source>
        <strain evidence="1 2">Dalian14</strain>
    </source>
</reference>
<dbReference type="OrthoDB" id="5900883at2"/>
<gene>
    <name evidence="1" type="ORF">VFDL14_21835</name>
</gene>
<accession>A0A066UTJ8</accession>
<dbReference type="AlphaFoldDB" id="A0A066UTJ8"/>
<sequence length="120" mass="13576">MSVVQIELSRLLHGAEKLCTSRNQSLPVELGKSLFEECEGGVVFSKAHYLLDSSHSDYTDDVARVVFNSSDSTWLVEVPLDQGVQGDSVLWGPYPYLSRSKDLELILHEIEKDPKTYFWV</sequence>
<dbReference type="EMBL" id="JFFR01000027">
    <property type="protein sequence ID" value="KDN27518.1"/>
    <property type="molecule type" value="Genomic_DNA"/>
</dbReference>
<name>A0A066UTJ8_9VIBR</name>